<keyword evidence="2" id="KW-0004">4Fe-4S</keyword>
<name>A0AAT9GUM5_9CREN</name>
<keyword evidence="5" id="KW-0408">Iron</keyword>
<keyword evidence="4" id="KW-0249">Electron transport</keyword>
<organism evidence="8">
    <name type="scientific">Sulfurisphaera javensis</name>
    <dbReference type="NCBI Taxonomy" id="2049879"/>
    <lineage>
        <taxon>Archaea</taxon>
        <taxon>Thermoproteota</taxon>
        <taxon>Thermoprotei</taxon>
        <taxon>Sulfolobales</taxon>
        <taxon>Sulfolobaceae</taxon>
        <taxon>Sulfurisphaera</taxon>
    </lineage>
</organism>
<dbReference type="AlphaFoldDB" id="A0AAT9GUM5"/>
<dbReference type="Pfam" id="PF13183">
    <property type="entry name" value="Fer4_8"/>
    <property type="match status" value="1"/>
</dbReference>
<proteinExistence type="predicted"/>
<evidence type="ECO:0000256" key="3">
    <source>
        <dbReference type="ARBA" id="ARBA00022723"/>
    </source>
</evidence>
<feature type="domain" description="4Fe-4S ferredoxin-type" evidence="7">
    <location>
        <begin position="28"/>
        <end position="57"/>
    </location>
</feature>
<evidence type="ECO:0000259" key="7">
    <source>
        <dbReference type="PROSITE" id="PS51379"/>
    </source>
</evidence>
<reference evidence="8" key="1">
    <citation type="submission" date="2024-03" db="EMBL/GenBank/DDBJ databases">
        <title>Complete genome sequence of Sulfurisphaera javensis strain KD-1.</title>
        <authorList>
            <person name="Sakai H."/>
            <person name="Nur N."/>
            <person name="Suwanto A."/>
            <person name="Kurosawa N."/>
        </authorList>
    </citation>
    <scope>NUCLEOTIDE SEQUENCE</scope>
    <source>
        <strain evidence="8">KD-1</strain>
    </source>
</reference>
<dbReference type="InterPro" id="IPR004017">
    <property type="entry name" value="Cys_rich_dom"/>
</dbReference>
<evidence type="ECO:0000256" key="5">
    <source>
        <dbReference type="ARBA" id="ARBA00023004"/>
    </source>
</evidence>
<evidence type="ECO:0000256" key="1">
    <source>
        <dbReference type="ARBA" id="ARBA00022448"/>
    </source>
</evidence>
<dbReference type="Pfam" id="PF02754">
    <property type="entry name" value="CCG"/>
    <property type="match status" value="1"/>
</dbReference>
<dbReference type="SUPFAM" id="SSF46548">
    <property type="entry name" value="alpha-helical ferredoxin"/>
    <property type="match status" value="1"/>
</dbReference>
<dbReference type="GO" id="GO:0046872">
    <property type="term" value="F:metal ion binding"/>
    <property type="evidence" value="ECO:0007669"/>
    <property type="project" value="UniProtKB-KW"/>
</dbReference>
<dbReference type="PANTHER" id="PTHR43551">
    <property type="entry name" value="FUMARATE REDUCTASE IRON-SULFUR SUBUNIT"/>
    <property type="match status" value="1"/>
</dbReference>
<dbReference type="InterPro" id="IPR009051">
    <property type="entry name" value="Helical_ferredxn"/>
</dbReference>
<dbReference type="Gene3D" id="1.10.1060.10">
    <property type="entry name" value="Alpha-helical ferredoxin"/>
    <property type="match status" value="1"/>
</dbReference>
<keyword evidence="6" id="KW-0411">Iron-sulfur</keyword>
<dbReference type="GO" id="GO:0016491">
    <property type="term" value="F:oxidoreductase activity"/>
    <property type="evidence" value="ECO:0007669"/>
    <property type="project" value="UniProtKB-ARBA"/>
</dbReference>
<dbReference type="PROSITE" id="PS51379">
    <property type="entry name" value="4FE4S_FER_2"/>
    <property type="match status" value="2"/>
</dbReference>
<accession>A0AAT9GUM5</accession>
<evidence type="ECO:0000256" key="2">
    <source>
        <dbReference type="ARBA" id="ARBA00022485"/>
    </source>
</evidence>
<gene>
    <name evidence="8" type="ORF">SJAV_25720</name>
</gene>
<protein>
    <submittedName>
        <fullName evidence="8">(Fe-S)-binding protein</fullName>
    </submittedName>
</protein>
<dbReference type="GO" id="GO:0051539">
    <property type="term" value="F:4 iron, 4 sulfur cluster binding"/>
    <property type="evidence" value="ECO:0007669"/>
    <property type="project" value="UniProtKB-KW"/>
</dbReference>
<dbReference type="RefSeq" id="WP_369610124.1">
    <property type="nucleotide sequence ID" value="NZ_AP031322.1"/>
</dbReference>
<feature type="domain" description="4Fe-4S ferredoxin-type" evidence="7">
    <location>
        <begin position="96"/>
        <end position="125"/>
    </location>
</feature>
<dbReference type="EMBL" id="AP031322">
    <property type="protein sequence ID" value="BFH74628.1"/>
    <property type="molecule type" value="Genomic_DNA"/>
</dbReference>
<evidence type="ECO:0000256" key="4">
    <source>
        <dbReference type="ARBA" id="ARBA00022982"/>
    </source>
</evidence>
<dbReference type="GeneID" id="92355528"/>
<dbReference type="InterPro" id="IPR017900">
    <property type="entry name" value="4Fe4S_Fe_S_CS"/>
</dbReference>
<evidence type="ECO:0000313" key="8">
    <source>
        <dbReference type="EMBL" id="BFH74628.1"/>
    </source>
</evidence>
<dbReference type="PROSITE" id="PS00198">
    <property type="entry name" value="4FE4S_FER_1"/>
    <property type="match status" value="2"/>
</dbReference>
<dbReference type="KEGG" id="sjv:SJAV_25720"/>
<evidence type="ECO:0000256" key="6">
    <source>
        <dbReference type="ARBA" id="ARBA00023014"/>
    </source>
</evidence>
<sequence>MSTTITQQIDLEKLKQAIDEVVYTQIDSTILYYVQSCVNCKACEAGCPFSADGLEYSPVNKAEITRQLVRARFTVWGMTIGRVIGGAKKYLKLDEAQTLADYVWHCTDCGSCMFVCPMAIDSGALIELMKQISFKAGIIPKVYKELEDLEVSEKYWDIKEIQDIWNGLINKIGETIGKSVQLDKKNSEILLYSSLYEALVYPDVIIKTAKILDMLGKDWTFMSKPLGIRPPIGIVIGDSEGSVEVMKRIYEYFKEINPKYVIMTSGGYDYPTLRYRMHEILKVKPNYEVAHITEALAKWYEEGEFEIEQLDEVITWHDPCQLSKRGGVIEPPRVLLKALSKKFKELPNHGVNTLCCSGGGGSCSLPSTIENLAKMIGYTLDESDKKFLEDRVKSLKNAGKKKIEEINKIKPQKVLTGCPVCKESIGFSIDYYKADSKVYHIVEILADRIKVKGK</sequence>
<dbReference type="InterPro" id="IPR017896">
    <property type="entry name" value="4Fe4S_Fe-S-bd"/>
</dbReference>
<keyword evidence="1" id="KW-0813">Transport</keyword>
<dbReference type="PANTHER" id="PTHR43551:SF1">
    <property type="entry name" value="HETERODISULFIDE REDUCTASE"/>
    <property type="match status" value="1"/>
</dbReference>
<keyword evidence="3" id="KW-0479">Metal-binding</keyword>